<sequence>MGIESLTSLQSKWLIVLSTITQQPTMYPSTIASKNNEPATEEDFGDIDEDNLFSLGSLAPTNLQKLHQQEDYGFDAYLNFPMEMEKQISVDPASIKGITKVNNNHYKPKFISASLPCSTSSSPRSDSVLIKSMMKWKGHNQTSLFSRQRSTALHRSSLQQSTNLRKSKSCGEGRSCMPSDEFVDILSRRFSFQQQPSENGVQVLYECKDDDDDVKDCNKDQEYEVEKEEEEAEPHVEEESFKCGALCLFLPGLSKKKSAMPAIKMREDQVSVASRVVSLEKFECGSWSSSPVLHGDENSESIRSYFDLPLELIKSSANEANSPVKAAFLFDKDRKGVLKKCSSRSAPRKSHESSNRHVRFSTSAPMSYPPSPTSACITPRLLKAREDFNAFLEAQSV</sequence>
<accession>A0AB40CNF3</accession>
<keyword evidence="2" id="KW-1185">Reference proteome</keyword>
<name>A0AB40CNF3_DIOCR</name>
<reference evidence="3" key="1">
    <citation type="submission" date="2025-08" db="UniProtKB">
        <authorList>
            <consortium name="RefSeq"/>
        </authorList>
    </citation>
    <scope>IDENTIFICATION</scope>
</reference>
<dbReference type="GO" id="GO:0009535">
    <property type="term" value="C:chloroplast thylakoid membrane"/>
    <property type="evidence" value="ECO:0007669"/>
    <property type="project" value="InterPro"/>
</dbReference>
<organism evidence="2 3">
    <name type="scientific">Dioscorea cayennensis subsp. rotundata</name>
    <name type="common">White Guinea yam</name>
    <name type="synonym">Dioscorea rotundata</name>
    <dbReference type="NCBI Taxonomy" id="55577"/>
    <lineage>
        <taxon>Eukaryota</taxon>
        <taxon>Viridiplantae</taxon>
        <taxon>Streptophyta</taxon>
        <taxon>Embryophyta</taxon>
        <taxon>Tracheophyta</taxon>
        <taxon>Spermatophyta</taxon>
        <taxon>Magnoliopsida</taxon>
        <taxon>Liliopsida</taxon>
        <taxon>Dioscoreales</taxon>
        <taxon>Dioscoreaceae</taxon>
        <taxon>Dioscorea</taxon>
    </lineage>
</organism>
<feature type="region of interest" description="Disordered" evidence="1">
    <location>
        <begin position="341"/>
        <end position="372"/>
    </location>
</feature>
<proteinExistence type="predicted"/>
<gene>
    <name evidence="3" type="primary">LOC120277023</name>
</gene>
<dbReference type="GO" id="GO:0080183">
    <property type="term" value="P:response to photooxidative stress"/>
    <property type="evidence" value="ECO:0007669"/>
    <property type="project" value="InterPro"/>
</dbReference>
<dbReference type="PANTHER" id="PTHR33672">
    <property type="entry name" value="YCF3-INTERACTING PROTEIN 1, CHLOROPLASTIC"/>
    <property type="match status" value="1"/>
</dbReference>
<dbReference type="InterPro" id="IPR040340">
    <property type="entry name" value="CEST/Y3IP1"/>
</dbReference>
<dbReference type="AlphaFoldDB" id="A0AB40CNF3"/>
<dbReference type="GeneID" id="120277023"/>
<evidence type="ECO:0000256" key="1">
    <source>
        <dbReference type="SAM" id="MobiDB-lite"/>
    </source>
</evidence>
<dbReference type="RefSeq" id="XP_039139698.1">
    <property type="nucleotide sequence ID" value="XM_039283764.1"/>
</dbReference>
<protein>
    <submittedName>
        <fullName evidence="3">Uncharacterized protein LOC120277023 isoform X1</fullName>
    </submittedName>
</protein>
<dbReference type="Proteomes" id="UP001515500">
    <property type="component" value="Chromosome 15"/>
</dbReference>
<dbReference type="GO" id="GO:0048564">
    <property type="term" value="P:photosystem I assembly"/>
    <property type="evidence" value="ECO:0007669"/>
    <property type="project" value="InterPro"/>
</dbReference>
<evidence type="ECO:0000313" key="3">
    <source>
        <dbReference type="RefSeq" id="XP_039139698.1"/>
    </source>
</evidence>
<evidence type="ECO:0000313" key="2">
    <source>
        <dbReference type="Proteomes" id="UP001515500"/>
    </source>
</evidence>
<dbReference type="PANTHER" id="PTHR33672:SF24">
    <property type="entry name" value="OS01G0798600 PROTEIN"/>
    <property type="match status" value="1"/>
</dbReference>